<evidence type="ECO:0000313" key="1">
    <source>
        <dbReference type="EMBL" id="KAA6403717.1"/>
    </source>
</evidence>
<evidence type="ECO:0000313" key="2">
    <source>
        <dbReference type="Proteomes" id="UP000324800"/>
    </source>
</evidence>
<sequence>MIATKKNAKCTIYYSPTQEDAATGTGGLHAVQWNQGILIYPSLTLMGIVIQKLRTVSNCTAVVIAIDQPNQW</sequence>
<accession>A0A5J4X954</accession>
<reference evidence="1 2" key="1">
    <citation type="submission" date="2019-03" db="EMBL/GenBank/DDBJ databases">
        <title>Single cell metagenomics reveals metabolic interactions within the superorganism composed of flagellate Streblomastix strix and complex community of Bacteroidetes bacteria on its surface.</title>
        <authorList>
            <person name="Treitli S.C."/>
            <person name="Kolisko M."/>
            <person name="Husnik F."/>
            <person name="Keeling P."/>
            <person name="Hampl V."/>
        </authorList>
    </citation>
    <scope>NUCLEOTIDE SEQUENCE [LARGE SCALE GENOMIC DNA]</scope>
    <source>
        <strain evidence="1">ST1C</strain>
    </source>
</reference>
<name>A0A5J4X954_9EUKA</name>
<gene>
    <name evidence="1" type="ORF">EZS28_000760</name>
</gene>
<dbReference type="EMBL" id="SNRW01000069">
    <property type="protein sequence ID" value="KAA6403717.1"/>
    <property type="molecule type" value="Genomic_DNA"/>
</dbReference>
<comment type="caution">
    <text evidence="1">The sequence shown here is derived from an EMBL/GenBank/DDBJ whole genome shotgun (WGS) entry which is preliminary data.</text>
</comment>
<dbReference type="Proteomes" id="UP000324800">
    <property type="component" value="Unassembled WGS sequence"/>
</dbReference>
<organism evidence="1 2">
    <name type="scientific">Streblomastix strix</name>
    <dbReference type="NCBI Taxonomy" id="222440"/>
    <lineage>
        <taxon>Eukaryota</taxon>
        <taxon>Metamonada</taxon>
        <taxon>Preaxostyla</taxon>
        <taxon>Oxymonadida</taxon>
        <taxon>Streblomastigidae</taxon>
        <taxon>Streblomastix</taxon>
    </lineage>
</organism>
<proteinExistence type="predicted"/>
<protein>
    <submittedName>
        <fullName evidence="1">Uncharacterized protein</fullName>
    </submittedName>
</protein>
<dbReference type="AlphaFoldDB" id="A0A5J4X954"/>